<gene>
    <name evidence="1" type="ORF">KCTCHS21_18710</name>
</gene>
<sequence>MQLEFYEEATAEEVKQAKSLLTRYRRHKDLIAELEKINDLAPKQKKAYNAFLAANQAVERAVRLVVDQEIKKAIHMRYIDGFRRKDVVTHYRFLDPSTVDRRINRGIESVANSLKFFE</sequence>
<dbReference type="Proteomes" id="UP000289856">
    <property type="component" value="Chromosome"/>
</dbReference>
<evidence type="ECO:0000313" key="1">
    <source>
        <dbReference type="EMBL" id="BBI32472.1"/>
    </source>
</evidence>
<reference evidence="1 2" key="1">
    <citation type="submission" date="2019-01" db="EMBL/GenBank/DDBJ databases">
        <title>Complete genome sequence of Cohnella hallensis HS21 isolated from Korean fir (Abies koreana) rhizospheric soil.</title>
        <authorList>
            <person name="Jiang L."/>
            <person name="Kang S.W."/>
            <person name="Kim S."/>
            <person name="Jung J."/>
            <person name="Kim C.Y."/>
            <person name="Kim D.H."/>
            <person name="Kim S.W."/>
            <person name="Lee J."/>
        </authorList>
    </citation>
    <scope>NUCLEOTIDE SEQUENCE [LARGE SCALE GENOMIC DNA]</scope>
    <source>
        <strain evidence="1 2">HS21</strain>
    </source>
</reference>
<evidence type="ECO:0008006" key="3">
    <source>
        <dbReference type="Google" id="ProtNLM"/>
    </source>
</evidence>
<organism evidence="1 2">
    <name type="scientific">Cohnella abietis</name>
    <dbReference type="NCBI Taxonomy" id="2507935"/>
    <lineage>
        <taxon>Bacteria</taxon>
        <taxon>Bacillati</taxon>
        <taxon>Bacillota</taxon>
        <taxon>Bacilli</taxon>
        <taxon>Bacillales</taxon>
        <taxon>Paenibacillaceae</taxon>
        <taxon>Cohnella</taxon>
    </lineage>
</organism>
<dbReference type="OrthoDB" id="2616749at2"/>
<dbReference type="EMBL" id="AP019400">
    <property type="protein sequence ID" value="BBI32472.1"/>
    <property type="molecule type" value="Genomic_DNA"/>
</dbReference>
<protein>
    <recommendedName>
        <fullName evidence="3">RNA polymerase sigma-70 region 4 domain-containing protein</fullName>
    </recommendedName>
</protein>
<dbReference type="AlphaFoldDB" id="A0A3T1D2Y7"/>
<accession>A0A3T1D2Y7</accession>
<name>A0A3T1D2Y7_9BACL</name>
<proteinExistence type="predicted"/>
<dbReference type="KEGG" id="cohn:KCTCHS21_18710"/>
<keyword evidence="2" id="KW-1185">Reference proteome</keyword>
<dbReference type="RefSeq" id="WP_130607027.1">
    <property type="nucleotide sequence ID" value="NZ_AP019400.1"/>
</dbReference>
<evidence type="ECO:0000313" key="2">
    <source>
        <dbReference type="Proteomes" id="UP000289856"/>
    </source>
</evidence>